<dbReference type="InterPro" id="IPR045087">
    <property type="entry name" value="Cu-oxidase_fam"/>
</dbReference>
<dbReference type="AlphaFoldDB" id="A0A2D0NHL8"/>
<dbReference type="InterPro" id="IPR011707">
    <property type="entry name" value="Cu-oxidase-like_N"/>
</dbReference>
<reference evidence="3 4" key="1">
    <citation type="submission" date="2017-10" db="EMBL/GenBank/DDBJ databases">
        <title>The draft genome sequence of Lewinella nigricans NBRC 102662.</title>
        <authorList>
            <person name="Wang K."/>
        </authorList>
    </citation>
    <scope>NUCLEOTIDE SEQUENCE [LARGE SCALE GENOMIC DNA]</scope>
    <source>
        <strain evidence="3 4">NBRC 102662</strain>
    </source>
</reference>
<evidence type="ECO:0000259" key="1">
    <source>
        <dbReference type="Pfam" id="PF07731"/>
    </source>
</evidence>
<dbReference type="PANTHER" id="PTHR48267">
    <property type="entry name" value="CUPREDOXIN SUPERFAMILY PROTEIN"/>
    <property type="match status" value="1"/>
</dbReference>
<dbReference type="Pfam" id="PF07732">
    <property type="entry name" value="Cu-oxidase_3"/>
    <property type="match status" value="1"/>
</dbReference>
<dbReference type="InterPro" id="IPR026444">
    <property type="entry name" value="Secre_tail"/>
</dbReference>
<dbReference type="InterPro" id="IPR011706">
    <property type="entry name" value="Cu-oxidase_C"/>
</dbReference>
<sequence>MYLINSTYNPLTMQKTPLRVPGSLMAIMLLIAGGIMAQPHFINPLPIPPLLEASEGTIELEMRETFHRFNPGMPADSLNGNANQPNGITTFSYNQKGSNAMSVLGPTLRWRTGDSIHIRVTNLLPQPTTTHWHGAEVPPEFDGGPHQAIPRNTTWDIKFENLDYASTLWYHPHYHNRTVQQVQMGLSGMILVENPEDPIRNVMPHTYGVDDIPVIIGDMGLKREPAAEGFTYRLDTLKGKRPFNLVNGVNSPYIEVPNALVRFRVLNGSTRKGIVFGFSPSYNGTDLMDFQLIGTDGGYVLEPNTQRALMNGPGSRDQVVVDLSGFEPGDTVYLRNLKERLPHYVVGSPQQAPPPGSGGRDSTFGNAFLQLRIVDAASFPDYTPITSFTPFITDWEPGLRDTTDIARYRYKRLVFIPGVNGGENMFNIDSTTYDMMMLNDTVCVDTKEIWTIDNTTHVAHPFHIHKIQFRILEIDSLGTKIDLVERGLNGPKDDVLVLPNWKLRFMGSFDDYPRPPIPQNGYMYHCHILTHEDSIGGGMMHQFAVADAEACLPVGVDEVILSPEEITLYPNPASGELYLRTQSTDPGTLRITDMQGRTLRTQVIPAVSGDVRVPVDGLPPGIFLAVWQTQKGIATRKILLY</sequence>
<dbReference type="Proteomes" id="UP000223913">
    <property type="component" value="Unassembled WGS sequence"/>
</dbReference>
<evidence type="ECO:0000313" key="3">
    <source>
        <dbReference type="EMBL" id="PHN07977.1"/>
    </source>
</evidence>
<dbReference type="PANTHER" id="PTHR48267:SF1">
    <property type="entry name" value="BILIRUBIN OXIDASE"/>
    <property type="match status" value="1"/>
</dbReference>
<evidence type="ECO:0008006" key="5">
    <source>
        <dbReference type="Google" id="ProtNLM"/>
    </source>
</evidence>
<evidence type="ECO:0000259" key="2">
    <source>
        <dbReference type="Pfam" id="PF07732"/>
    </source>
</evidence>
<feature type="domain" description="Plastocyanin-like" evidence="1">
    <location>
        <begin position="443"/>
        <end position="547"/>
    </location>
</feature>
<dbReference type="EMBL" id="PDUD01000004">
    <property type="protein sequence ID" value="PHN07977.1"/>
    <property type="molecule type" value="Genomic_DNA"/>
</dbReference>
<gene>
    <name evidence="3" type="ORF">CRP01_04275</name>
</gene>
<dbReference type="SUPFAM" id="SSF49503">
    <property type="entry name" value="Cupredoxins"/>
    <property type="match status" value="3"/>
</dbReference>
<dbReference type="NCBIfam" id="TIGR04183">
    <property type="entry name" value="Por_Secre_tail"/>
    <property type="match status" value="1"/>
</dbReference>
<protein>
    <recommendedName>
        <fullName evidence="5">Bilirubin oxidase</fullName>
    </recommendedName>
</protein>
<accession>A0A2D0NHL8</accession>
<comment type="caution">
    <text evidence="3">The sequence shown here is derived from an EMBL/GenBank/DDBJ whole genome shotgun (WGS) entry which is preliminary data.</text>
</comment>
<evidence type="ECO:0000313" key="4">
    <source>
        <dbReference type="Proteomes" id="UP000223913"/>
    </source>
</evidence>
<dbReference type="GO" id="GO:0016491">
    <property type="term" value="F:oxidoreductase activity"/>
    <property type="evidence" value="ECO:0007669"/>
    <property type="project" value="InterPro"/>
</dbReference>
<organism evidence="3 4">
    <name type="scientific">Flavilitoribacter nigricans (strain ATCC 23147 / DSM 23189 / NBRC 102662 / NCIMB 1420 / SS-2)</name>
    <name type="common">Lewinella nigricans</name>
    <dbReference type="NCBI Taxonomy" id="1122177"/>
    <lineage>
        <taxon>Bacteria</taxon>
        <taxon>Pseudomonadati</taxon>
        <taxon>Bacteroidota</taxon>
        <taxon>Saprospiria</taxon>
        <taxon>Saprospirales</taxon>
        <taxon>Lewinellaceae</taxon>
        <taxon>Flavilitoribacter</taxon>
    </lineage>
</organism>
<dbReference type="GO" id="GO:0005507">
    <property type="term" value="F:copper ion binding"/>
    <property type="evidence" value="ECO:0007669"/>
    <property type="project" value="InterPro"/>
</dbReference>
<dbReference type="OrthoDB" id="9757546at2"/>
<feature type="domain" description="Plastocyanin-like" evidence="2">
    <location>
        <begin position="102"/>
        <end position="196"/>
    </location>
</feature>
<name>A0A2D0NHL8_FLAN2</name>
<proteinExistence type="predicted"/>
<keyword evidence="4" id="KW-1185">Reference proteome</keyword>
<dbReference type="Gene3D" id="2.60.40.420">
    <property type="entry name" value="Cupredoxins - blue copper proteins"/>
    <property type="match status" value="3"/>
</dbReference>
<dbReference type="Pfam" id="PF07731">
    <property type="entry name" value="Cu-oxidase_2"/>
    <property type="match status" value="1"/>
</dbReference>
<dbReference type="InterPro" id="IPR008972">
    <property type="entry name" value="Cupredoxin"/>
</dbReference>